<comment type="subcellular location">
    <subcellularLocation>
        <location evidence="1">Nucleus</location>
    </subcellularLocation>
</comment>
<dbReference type="CDD" id="cd00018">
    <property type="entry name" value="AP2"/>
    <property type="match status" value="1"/>
</dbReference>
<dbReference type="Pfam" id="PF00847">
    <property type="entry name" value="AP2"/>
    <property type="match status" value="1"/>
</dbReference>
<keyword evidence="4" id="KW-0804">Transcription</keyword>
<dbReference type="PANTHER" id="PTHR31190:SF72">
    <property type="entry name" value="AP2 DOMAIN CONTAINING PROTEIN, EXPRESSED"/>
    <property type="match status" value="1"/>
</dbReference>
<keyword evidence="5" id="KW-0539">Nucleus</keyword>
<dbReference type="FunFam" id="3.30.730.10:FF:000001">
    <property type="entry name" value="Ethylene-responsive transcription factor 2"/>
    <property type="match status" value="1"/>
</dbReference>
<dbReference type="InterPro" id="IPR001471">
    <property type="entry name" value="AP2/ERF_dom"/>
</dbReference>
<evidence type="ECO:0000313" key="9">
    <source>
        <dbReference type="EMBL" id="KAB1200463.1"/>
    </source>
</evidence>
<dbReference type="SMART" id="SM00380">
    <property type="entry name" value="AP2"/>
    <property type="match status" value="1"/>
</dbReference>
<proteinExistence type="inferred from homology"/>
<feature type="compositionally biased region" description="Polar residues" evidence="7">
    <location>
        <begin position="58"/>
        <end position="67"/>
    </location>
</feature>
<dbReference type="SUPFAM" id="SSF54171">
    <property type="entry name" value="DNA-binding domain"/>
    <property type="match status" value="1"/>
</dbReference>
<accession>A0A6A1UJW2</accession>
<dbReference type="OrthoDB" id="670255at2759"/>
<dbReference type="AlphaFoldDB" id="A0A6A1UJW2"/>
<keyword evidence="3" id="KW-0238">DNA-binding</keyword>
<organism evidence="9 10">
    <name type="scientific">Morella rubra</name>
    <name type="common">Chinese bayberry</name>
    <dbReference type="NCBI Taxonomy" id="262757"/>
    <lineage>
        <taxon>Eukaryota</taxon>
        <taxon>Viridiplantae</taxon>
        <taxon>Streptophyta</taxon>
        <taxon>Embryophyta</taxon>
        <taxon>Tracheophyta</taxon>
        <taxon>Spermatophyta</taxon>
        <taxon>Magnoliopsida</taxon>
        <taxon>eudicotyledons</taxon>
        <taxon>Gunneridae</taxon>
        <taxon>Pentapetalae</taxon>
        <taxon>rosids</taxon>
        <taxon>fabids</taxon>
        <taxon>Fagales</taxon>
        <taxon>Myricaceae</taxon>
        <taxon>Morella</taxon>
    </lineage>
</organism>
<protein>
    <submittedName>
        <fullName evidence="9">Ethylene-responsive transcription factor 1B</fullName>
    </submittedName>
</protein>
<dbReference type="Proteomes" id="UP000516437">
    <property type="component" value="Unassembled WGS sequence"/>
</dbReference>
<feature type="domain" description="AP2/ERF" evidence="8">
    <location>
        <begin position="88"/>
        <end position="146"/>
    </location>
</feature>
<dbReference type="InterPro" id="IPR044808">
    <property type="entry name" value="ERF_plant"/>
</dbReference>
<evidence type="ECO:0000313" key="10">
    <source>
        <dbReference type="Proteomes" id="UP000516437"/>
    </source>
</evidence>
<evidence type="ECO:0000256" key="1">
    <source>
        <dbReference type="ARBA" id="ARBA00004123"/>
    </source>
</evidence>
<dbReference type="PRINTS" id="PR00367">
    <property type="entry name" value="ETHRSPELEMNT"/>
</dbReference>
<gene>
    <name evidence="9" type="ORF">CJ030_MR0G007153</name>
</gene>
<evidence type="ECO:0000256" key="5">
    <source>
        <dbReference type="ARBA" id="ARBA00023242"/>
    </source>
</evidence>
<dbReference type="InterPro" id="IPR036955">
    <property type="entry name" value="AP2/ERF_dom_sf"/>
</dbReference>
<keyword evidence="2" id="KW-0805">Transcription regulation</keyword>
<dbReference type="Gene3D" id="3.30.730.10">
    <property type="entry name" value="AP2/ERF domain"/>
    <property type="match status" value="1"/>
</dbReference>
<sequence length="220" mass="24717">MEAFFFQSPSSKFSQDSSSLDEFSRDELLFQHNQLPSNLMNDSADVMLPSDILAEGVQQTSETNSTGVVKEEEEASNAKDEPRKKVKSYRGVRIRPWGKYAAEIRDSTRQGMRVWLGTFDTAEEAALAYDQAAFSMRGDLAVLNFPKEMVKESLRGMKSSFEVGCSPAVAIKSRHSRRTRTRKSKAKEEIRSKDVVVFEDLGADYLEELLSFSCLPESSS</sequence>
<dbReference type="GO" id="GO:0009873">
    <property type="term" value="P:ethylene-activated signaling pathway"/>
    <property type="evidence" value="ECO:0007669"/>
    <property type="project" value="InterPro"/>
</dbReference>
<comment type="caution">
    <text evidence="9">The sequence shown here is derived from an EMBL/GenBank/DDBJ whole genome shotgun (WGS) entry which is preliminary data.</text>
</comment>
<evidence type="ECO:0000256" key="4">
    <source>
        <dbReference type="ARBA" id="ARBA00023163"/>
    </source>
</evidence>
<dbReference type="GO" id="GO:0003677">
    <property type="term" value="F:DNA binding"/>
    <property type="evidence" value="ECO:0007669"/>
    <property type="project" value="UniProtKB-KW"/>
</dbReference>
<dbReference type="GO" id="GO:0003700">
    <property type="term" value="F:DNA-binding transcription factor activity"/>
    <property type="evidence" value="ECO:0007669"/>
    <property type="project" value="InterPro"/>
</dbReference>
<reference evidence="9 10" key="1">
    <citation type="journal article" date="2019" name="Plant Biotechnol. J.">
        <title>The red bayberry genome and genetic basis of sex determination.</title>
        <authorList>
            <person name="Jia H.M."/>
            <person name="Jia H.J."/>
            <person name="Cai Q.L."/>
            <person name="Wang Y."/>
            <person name="Zhao H.B."/>
            <person name="Yang W.F."/>
            <person name="Wang G.Y."/>
            <person name="Li Y.H."/>
            <person name="Zhan D.L."/>
            <person name="Shen Y.T."/>
            <person name="Niu Q.F."/>
            <person name="Chang L."/>
            <person name="Qiu J."/>
            <person name="Zhao L."/>
            <person name="Xie H.B."/>
            <person name="Fu W.Y."/>
            <person name="Jin J."/>
            <person name="Li X.W."/>
            <person name="Jiao Y."/>
            <person name="Zhou C.C."/>
            <person name="Tu T."/>
            <person name="Chai C.Y."/>
            <person name="Gao J.L."/>
            <person name="Fan L.J."/>
            <person name="van de Weg E."/>
            <person name="Wang J.Y."/>
            <person name="Gao Z.S."/>
        </authorList>
    </citation>
    <scope>NUCLEOTIDE SEQUENCE [LARGE SCALE GENOMIC DNA]</scope>
    <source>
        <tissue evidence="9">Leaves</tissue>
    </source>
</reference>
<dbReference type="PANTHER" id="PTHR31190">
    <property type="entry name" value="DNA-BINDING DOMAIN"/>
    <property type="match status" value="1"/>
</dbReference>
<feature type="region of interest" description="Disordered" evidence="7">
    <location>
        <begin position="58"/>
        <end position="85"/>
    </location>
</feature>
<dbReference type="GO" id="GO:0005634">
    <property type="term" value="C:nucleus"/>
    <property type="evidence" value="ECO:0007669"/>
    <property type="project" value="UniProtKB-SubCell"/>
</dbReference>
<evidence type="ECO:0000256" key="3">
    <source>
        <dbReference type="ARBA" id="ARBA00023125"/>
    </source>
</evidence>
<comment type="similarity">
    <text evidence="6">Belongs to the AP2/ERF transcription factor family. ERF subfamily.</text>
</comment>
<dbReference type="InterPro" id="IPR016177">
    <property type="entry name" value="DNA-bd_dom_sf"/>
</dbReference>
<keyword evidence="10" id="KW-1185">Reference proteome</keyword>
<evidence type="ECO:0000256" key="6">
    <source>
        <dbReference type="ARBA" id="ARBA00024343"/>
    </source>
</evidence>
<evidence type="ECO:0000256" key="7">
    <source>
        <dbReference type="SAM" id="MobiDB-lite"/>
    </source>
</evidence>
<evidence type="ECO:0000256" key="2">
    <source>
        <dbReference type="ARBA" id="ARBA00023015"/>
    </source>
</evidence>
<evidence type="ECO:0000259" key="8">
    <source>
        <dbReference type="PROSITE" id="PS51032"/>
    </source>
</evidence>
<dbReference type="EMBL" id="RXIC02000160">
    <property type="protein sequence ID" value="KAB1200463.1"/>
    <property type="molecule type" value="Genomic_DNA"/>
</dbReference>
<dbReference type="PROSITE" id="PS51032">
    <property type="entry name" value="AP2_ERF"/>
    <property type="match status" value="1"/>
</dbReference>
<name>A0A6A1UJW2_9ROSI</name>